<evidence type="ECO:0000313" key="2">
    <source>
        <dbReference type="EMBL" id="PAP76176.1"/>
    </source>
</evidence>
<dbReference type="Proteomes" id="UP000216339">
    <property type="component" value="Unassembled WGS sequence"/>
</dbReference>
<keyword evidence="1" id="KW-0472">Membrane</keyword>
<comment type="caution">
    <text evidence="2">The sequence shown here is derived from an EMBL/GenBank/DDBJ whole genome shotgun (WGS) entry which is preliminary data.</text>
</comment>
<gene>
    <name evidence="2" type="ORF">BSZ37_06805</name>
</gene>
<keyword evidence="3" id="KW-1185">Reference proteome</keyword>
<accession>A0A271IY46</accession>
<evidence type="ECO:0000256" key="1">
    <source>
        <dbReference type="SAM" id="Phobius"/>
    </source>
</evidence>
<keyword evidence="1" id="KW-0812">Transmembrane</keyword>
<reference evidence="2 3" key="1">
    <citation type="submission" date="2016-11" db="EMBL/GenBank/DDBJ databases">
        <title>Study of marine rhodopsin-containing bacteria.</title>
        <authorList>
            <person name="Yoshizawa S."/>
            <person name="Kumagai Y."/>
            <person name="Kogure K."/>
        </authorList>
    </citation>
    <scope>NUCLEOTIDE SEQUENCE [LARGE SCALE GENOMIC DNA]</scope>
    <source>
        <strain evidence="2 3">SAORIC-28</strain>
    </source>
</reference>
<sequence>MLIQRLLQILLAAIVLVAAFGVLAFVLKLAGWLLGLVVKVVIVLIVVAAVLRFFELVWEKTRR</sequence>
<protein>
    <submittedName>
        <fullName evidence="2">Uncharacterized protein</fullName>
    </submittedName>
</protein>
<name>A0A271IY46_9BACT</name>
<dbReference type="RefSeq" id="WP_095509818.1">
    <property type="nucleotide sequence ID" value="NZ_MQWD01000001.1"/>
</dbReference>
<dbReference type="EMBL" id="MQWD01000001">
    <property type="protein sequence ID" value="PAP76176.1"/>
    <property type="molecule type" value="Genomic_DNA"/>
</dbReference>
<feature type="transmembrane region" description="Helical" evidence="1">
    <location>
        <begin position="32"/>
        <end position="54"/>
    </location>
</feature>
<evidence type="ECO:0000313" key="3">
    <source>
        <dbReference type="Proteomes" id="UP000216339"/>
    </source>
</evidence>
<organism evidence="2 3">
    <name type="scientific">Rubrivirga marina</name>
    <dbReference type="NCBI Taxonomy" id="1196024"/>
    <lineage>
        <taxon>Bacteria</taxon>
        <taxon>Pseudomonadati</taxon>
        <taxon>Rhodothermota</taxon>
        <taxon>Rhodothermia</taxon>
        <taxon>Rhodothermales</taxon>
        <taxon>Rubricoccaceae</taxon>
        <taxon>Rubrivirga</taxon>
    </lineage>
</organism>
<proteinExistence type="predicted"/>
<feature type="transmembrane region" description="Helical" evidence="1">
    <location>
        <begin position="7"/>
        <end position="26"/>
    </location>
</feature>
<keyword evidence="1" id="KW-1133">Transmembrane helix</keyword>
<dbReference type="AlphaFoldDB" id="A0A271IY46"/>